<dbReference type="PANTHER" id="PTHR47803">
    <property type="entry name" value="TRNA-SPECIFIC ADENOSINE DEAMINASE 1"/>
    <property type="match status" value="1"/>
</dbReference>
<evidence type="ECO:0000256" key="1">
    <source>
        <dbReference type="SAM" id="MobiDB-lite"/>
    </source>
</evidence>
<evidence type="ECO:0000313" key="3">
    <source>
        <dbReference type="EMBL" id="KAF2758098.1"/>
    </source>
</evidence>
<dbReference type="InterPro" id="IPR002466">
    <property type="entry name" value="A_deamin"/>
</dbReference>
<proteinExistence type="predicted"/>
<gene>
    <name evidence="3" type="ORF">EJ05DRAFT_500616</name>
</gene>
<name>A0A6A6W586_9PEZI</name>
<dbReference type="PANTHER" id="PTHR47803:SF1">
    <property type="entry name" value="TRNA-SPECIFIC ADENOSINE DEAMINASE 1"/>
    <property type="match status" value="1"/>
</dbReference>
<dbReference type="AlphaFoldDB" id="A0A6A6W586"/>
<dbReference type="GO" id="GO:0002100">
    <property type="term" value="P:tRNA wobble adenosine to inosine editing"/>
    <property type="evidence" value="ECO:0007669"/>
    <property type="project" value="InterPro"/>
</dbReference>
<dbReference type="GeneID" id="54488073"/>
<dbReference type="SMART" id="SM00552">
    <property type="entry name" value="ADEAMc"/>
    <property type="match status" value="1"/>
</dbReference>
<dbReference type="GO" id="GO:0003723">
    <property type="term" value="F:RNA binding"/>
    <property type="evidence" value="ECO:0007669"/>
    <property type="project" value="InterPro"/>
</dbReference>
<organism evidence="3 4">
    <name type="scientific">Pseudovirgaria hyperparasitica</name>
    <dbReference type="NCBI Taxonomy" id="470096"/>
    <lineage>
        <taxon>Eukaryota</taxon>
        <taxon>Fungi</taxon>
        <taxon>Dikarya</taxon>
        <taxon>Ascomycota</taxon>
        <taxon>Pezizomycotina</taxon>
        <taxon>Dothideomycetes</taxon>
        <taxon>Dothideomycetes incertae sedis</taxon>
        <taxon>Acrospermales</taxon>
        <taxon>Acrospermaceae</taxon>
        <taxon>Pseudovirgaria</taxon>
    </lineage>
</organism>
<dbReference type="Pfam" id="PF02137">
    <property type="entry name" value="A_deamin"/>
    <property type="match status" value="1"/>
</dbReference>
<keyword evidence="4" id="KW-1185">Reference proteome</keyword>
<feature type="region of interest" description="Disordered" evidence="1">
    <location>
        <begin position="409"/>
        <end position="442"/>
    </location>
</feature>
<sequence>MPFTPDEIADCVLEAFGKLPNKAKPRPTENGRREWVPLAGIVATRKGKVLGCLSLATGMKCLPHVHMPKCQGKILHDCHAEVLAIRAFNHLLLQSVSALIDELNRNGTIRGNSVLLACRTENTVNSLHPQPFAIQDDIELHMYCSEAPCGDASMELTMDSQHDATPWAAPESSEEPPLALNGRGHFSQLGVVRRKPGRADAPPTHSKSCTDKLAMKQCTSLLSAQTFIFISPRNAYLKSIVLPVSQINNKSMTRAFSASGRMAPILTPLDHFKPSGFSFRPFTIMPTKREFQHSRRVAPADEKLVPSNLCAVRAGKLDELIVNGSIQGFKKGDIRSVSRLSRHKMKCAAIEAAFWYVGDDDSRPRCPDLFLTKDSWKTYRKFKKDDAFKLRRKLKDQVKDKALKGWIVNDGDDDWPQEEEEEEEANPDNGDDEKYEDDYDHEDDRRNAAFDTEFAGDSDDLVFMKKSVPTKVEDVEGFL</sequence>
<dbReference type="GO" id="GO:0043829">
    <property type="term" value="F:tRNA-specific adenosine-37 deaminase activity"/>
    <property type="evidence" value="ECO:0007669"/>
    <property type="project" value="TreeGrafter"/>
</dbReference>
<feature type="domain" description="A to I editase" evidence="2">
    <location>
        <begin position="54"/>
        <end position="345"/>
    </location>
</feature>
<dbReference type="Proteomes" id="UP000799437">
    <property type="component" value="Unassembled WGS sequence"/>
</dbReference>
<reference evidence="3" key="1">
    <citation type="journal article" date="2020" name="Stud. Mycol.">
        <title>101 Dothideomycetes genomes: a test case for predicting lifestyles and emergence of pathogens.</title>
        <authorList>
            <person name="Haridas S."/>
            <person name="Albert R."/>
            <person name="Binder M."/>
            <person name="Bloem J."/>
            <person name="Labutti K."/>
            <person name="Salamov A."/>
            <person name="Andreopoulos B."/>
            <person name="Baker S."/>
            <person name="Barry K."/>
            <person name="Bills G."/>
            <person name="Bluhm B."/>
            <person name="Cannon C."/>
            <person name="Castanera R."/>
            <person name="Culley D."/>
            <person name="Daum C."/>
            <person name="Ezra D."/>
            <person name="Gonzalez J."/>
            <person name="Henrissat B."/>
            <person name="Kuo A."/>
            <person name="Liang C."/>
            <person name="Lipzen A."/>
            <person name="Lutzoni F."/>
            <person name="Magnuson J."/>
            <person name="Mondo S."/>
            <person name="Nolan M."/>
            <person name="Ohm R."/>
            <person name="Pangilinan J."/>
            <person name="Park H.-J."/>
            <person name="Ramirez L."/>
            <person name="Alfaro M."/>
            <person name="Sun H."/>
            <person name="Tritt A."/>
            <person name="Yoshinaga Y."/>
            <person name="Zwiers L.-H."/>
            <person name="Turgeon B."/>
            <person name="Goodwin S."/>
            <person name="Spatafora J."/>
            <person name="Crous P."/>
            <person name="Grigoriev I."/>
        </authorList>
    </citation>
    <scope>NUCLEOTIDE SEQUENCE</scope>
    <source>
        <strain evidence="3">CBS 121739</strain>
    </source>
</reference>
<protein>
    <recommendedName>
        <fullName evidence="2">A to I editase domain-containing protein</fullName>
    </recommendedName>
</protein>
<feature type="compositionally biased region" description="Acidic residues" evidence="1">
    <location>
        <begin position="410"/>
        <end position="441"/>
    </location>
</feature>
<dbReference type="OrthoDB" id="10268011at2759"/>
<dbReference type="RefSeq" id="XP_033600549.1">
    <property type="nucleotide sequence ID" value="XM_033747019.1"/>
</dbReference>
<dbReference type="PROSITE" id="PS50141">
    <property type="entry name" value="A_DEAMIN_EDITASE"/>
    <property type="match status" value="1"/>
</dbReference>
<dbReference type="InterPro" id="IPR042935">
    <property type="entry name" value="Tad1"/>
</dbReference>
<dbReference type="EMBL" id="ML996572">
    <property type="protein sequence ID" value="KAF2758098.1"/>
    <property type="molecule type" value="Genomic_DNA"/>
</dbReference>
<evidence type="ECO:0000259" key="2">
    <source>
        <dbReference type="PROSITE" id="PS50141"/>
    </source>
</evidence>
<evidence type="ECO:0000313" key="4">
    <source>
        <dbReference type="Proteomes" id="UP000799437"/>
    </source>
</evidence>
<accession>A0A6A6W586</accession>